<dbReference type="AlphaFoldDB" id="A0A1C1CAQ0"/>
<dbReference type="EMBL" id="LGRB01000019">
    <property type="protein sequence ID" value="OCT45630.1"/>
    <property type="molecule type" value="Genomic_DNA"/>
</dbReference>
<proteinExistence type="predicted"/>
<comment type="caution">
    <text evidence="2">The sequence shown here is derived from an EMBL/GenBank/DDBJ whole genome shotgun (WGS) entry which is preliminary data.</text>
</comment>
<keyword evidence="3" id="KW-1185">Reference proteome</keyword>
<evidence type="ECO:0000313" key="3">
    <source>
        <dbReference type="Proteomes" id="UP000094526"/>
    </source>
</evidence>
<organism evidence="2 3">
    <name type="scientific">Cladophialophora carrionii</name>
    <dbReference type="NCBI Taxonomy" id="86049"/>
    <lineage>
        <taxon>Eukaryota</taxon>
        <taxon>Fungi</taxon>
        <taxon>Dikarya</taxon>
        <taxon>Ascomycota</taxon>
        <taxon>Pezizomycotina</taxon>
        <taxon>Eurotiomycetes</taxon>
        <taxon>Chaetothyriomycetidae</taxon>
        <taxon>Chaetothyriales</taxon>
        <taxon>Herpotrichiellaceae</taxon>
        <taxon>Cladophialophora</taxon>
    </lineage>
</organism>
<dbReference type="VEuPathDB" id="FungiDB:CLCR_01715"/>
<protein>
    <submittedName>
        <fullName evidence="2">Uncharacterized protein</fullName>
    </submittedName>
</protein>
<dbReference type="Proteomes" id="UP000094526">
    <property type="component" value="Unassembled WGS sequence"/>
</dbReference>
<evidence type="ECO:0000313" key="2">
    <source>
        <dbReference type="EMBL" id="OCT45630.1"/>
    </source>
</evidence>
<name>A0A1C1CAQ0_9EURO</name>
<feature type="region of interest" description="Disordered" evidence="1">
    <location>
        <begin position="154"/>
        <end position="174"/>
    </location>
</feature>
<evidence type="ECO:0000256" key="1">
    <source>
        <dbReference type="SAM" id="MobiDB-lite"/>
    </source>
</evidence>
<gene>
    <name evidence="2" type="ORF">CLCR_01715</name>
</gene>
<accession>A0A1C1CAQ0</accession>
<sequence>MLWGGGGFVKRRLRGLEGRAGWWDADGIAVGYASNSGGGGISAAHAERWPEMGIKVWKRGVKGLIKVDYGDLPRRIQAALGHGKAYLNASKIAASACPSSRAHRRCPCWQPRKSHAVPPATSRRLLYEDGLVHGKHPCSLDWYAARGLDEESIRHGKNTAGGGTSLLKRHHHCN</sequence>
<reference evidence="3" key="1">
    <citation type="submission" date="2015-07" db="EMBL/GenBank/DDBJ databases">
        <authorList>
            <person name="Teixeira M.M."/>
            <person name="Souza R.C."/>
            <person name="Almeida L.G."/>
            <person name="Vicente V.A."/>
            <person name="de Hoog S."/>
            <person name="Bocca A.L."/>
            <person name="de Almeida S.R."/>
            <person name="Vasconcelos A.T."/>
            <person name="Felipe M.S."/>
        </authorList>
    </citation>
    <scope>NUCLEOTIDE SEQUENCE [LARGE SCALE GENOMIC DNA]</scope>
    <source>
        <strain evidence="3">KSF</strain>
    </source>
</reference>